<reference evidence="2 3" key="1">
    <citation type="submission" date="2019-03" db="EMBL/GenBank/DDBJ databases">
        <title>Genomic Encyclopedia of Type Strains, Phase IV (KMG-IV): sequencing the most valuable type-strain genomes for metagenomic binning, comparative biology and taxonomic classification.</title>
        <authorList>
            <person name="Goeker M."/>
        </authorList>
    </citation>
    <scope>NUCLEOTIDE SEQUENCE [LARGE SCALE GENOMIC DNA]</scope>
    <source>
        <strain evidence="2 3">DSM 45934</strain>
    </source>
</reference>
<evidence type="ECO:0000256" key="1">
    <source>
        <dbReference type="SAM" id="Phobius"/>
    </source>
</evidence>
<feature type="transmembrane region" description="Helical" evidence="1">
    <location>
        <begin position="236"/>
        <end position="257"/>
    </location>
</feature>
<feature type="transmembrane region" description="Helical" evidence="1">
    <location>
        <begin position="113"/>
        <end position="134"/>
    </location>
</feature>
<accession>A0A4V2S7E7</accession>
<organism evidence="2 3">
    <name type="scientific">Actinocrispum wychmicini</name>
    <dbReference type="NCBI Taxonomy" id="1213861"/>
    <lineage>
        <taxon>Bacteria</taxon>
        <taxon>Bacillati</taxon>
        <taxon>Actinomycetota</taxon>
        <taxon>Actinomycetes</taxon>
        <taxon>Pseudonocardiales</taxon>
        <taxon>Pseudonocardiaceae</taxon>
        <taxon>Actinocrispum</taxon>
    </lineage>
</organism>
<feature type="transmembrane region" description="Helical" evidence="1">
    <location>
        <begin position="154"/>
        <end position="176"/>
    </location>
</feature>
<keyword evidence="1" id="KW-1133">Transmembrane helix</keyword>
<evidence type="ECO:0000313" key="3">
    <source>
        <dbReference type="Proteomes" id="UP000295680"/>
    </source>
</evidence>
<name>A0A4V2S7E7_9PSEU</name>
<keyword evidence="1" id="KW-0812">Transmembrane</keyword>
<protein>
    <recommendedName>
        <fullName evidence="4">ABC-2 family transporter</fullName>
    </recommendedName>
</protein>
<sequence>MNTWHRATDLLLSEWTKLRTLRSTSYTLLVTIALGVGLGLLFSAAGAARYKTAGPAEQAAFDPTSTSMKSYILAQLAVGVLGVLVVTSEWATGMIRTSVTSVPRRGRLLAAKALVFAVVALAVGQIVGFAAFFVGQAVLAAQNVPHVTLGEPNVLRAVFGCGLYLAVIGLLGVALGTILRATAGALVVLVAVTLLLPTLATALPDTWENAFQKWWPTNAGSQIMAVQRSPDVFGPWAGYGVLGGFVAMVVAIAFLLFRSRDV</sequence>
<dbReference type="OrthoDB" id="3297477at2"/>
<gene>
    <name evidence="2" type="ORF">EV192_104473</name>
</gene>
<dbReference type="Proteomes" id="UP000295680">
    <property type="component" value="Unassembled WGS sequence"/>
</dbReference>
<dbReference type="AlphaFoldDB" id="A0A4V2S7E7"/>
<keyword evidence="1" id="KW-0472">Membrane</keyword>
<evidence type="ECO:0000313" key="2">
    <source>
        <dbReference type="EMBL" id="TCO59630.1"/>
    </source>
</evidence>
<feature type="transmembrane region" description="Helical" evidence="1">
    <location>
        <begin position="70"/>
        <end position="92"/>
    </location>
</feature>
<proteinExistence type="predicted"/>
<dbReference type="EMBL" id="SLWS01000004">
    <property type="protein sequence ID" value="TCO59630.1"/>
    <property type="molecule type" value="Genomic_DNA"/>
</dbReference>
<feature type="transmembrane region" description="Helical" evidence="1">
    <location>
        <begin position="183"/>
        <end position="203"/>
    </location>
</feature>
<keyword evidence="3" id="KW-1185">Reference proteome</keyword>
<feature type="transmembrane region" description="Helical" evidence="1">
    <location>
        <begin position="26"/>
        <end position="50"/>
    </location>
</feature>
<evidence type="ECO:0008006" key="4">
    <source>
        <dbReference type="Google" id="ProtNLM"/>
    </source>
</evidence>
<comment type="caution">
    <text evidence="2">The sequence shown here is derived from an EMBL/GenBank/DDBJ whole genome shotgun (WGS) entry which is preliminary data.</text>
</comment>
<dbReference type="RefSeq" id="WP_132117676.1">
    <property type="nucleotide sequence ID" value="NZ_SLWS01000004.1"/>
</dbReference>